<evidence type="ECO:0000313" key="2">
    <source>
        <dbReference type="Proteomes" id="UP000095495"/>
    </source>
</evidence>
<proteinExistence type="predicted"/>
<gene>
    <name evidence="1" type="ORF">ERS852420_02772</name>
</gene>
<dbReference type="Proteomes" id="UP000095495">
    <property type="component" value="Unassembled WGS sequence"/>
</dbReference>
<protein>
    <submittedName>
        <fullName evidence="1">Uncharacterized protein</fullName>
    </submittedName>
</protein>
<dbReference type="RefSeq" id="WP_070103643.1">
    <property type="nucleotide sequence ID" value="NZ_CYXV01000013.1"/>
</dbReference>
<accession>A0A173UA99</accession>
<name>A0A173UA99_9FIRM</name>
<reference evidence="1 2" key="1">
    <citation type="submission" date="2015-09" db="EMBL/GenBank/DDBJ databases">
        <authorList>
            <consortium name="Pathogen Informatics"/>
        </authorList>
    </citation>
    <scope>NUCLEOTIDE SEQUENCE [LARGE SCALE GENOMIC DNA]</scope>
    <source>
        <strain evidence="1 2">2789STDY5608863</strain>
    </source>
</reference>
<dbReference type="EMBL" id="CYXV01000013">
    <property type="protein sequence ID" value="CUN11197.1"/>
    <property type="molecule type" value="Genomic_DNA"/>
</dbReference>
<dbReference type="AlphaFoldDB" id="A0A173UA99"/>
<evidence type="ECO:0000313" key="1">
    <source>
        <dbReference type="EMBL" id="CUN11197.1"/>
    </source>
</evidence>
<organism evidence="1 2">
    <name type="scientific">Roseburia faecis</name>
    <dbReference type="NCBI Taxonomy" id="301302"/>
    <lineage>
        <taxon>Bacteria</taxon>
        <taxon>Bacillati</taxon>
        <taxon>Bacillota</taxon>
        <taxon>Clostridia</taxon>
        <taxon>Lachnospirales</taxon>
        <taxon>Lachnospiraceae</taxon>
        <taxon>Roseburia</taxon>
    </lineage>
</organism>
<sequence length="183" mass="21957">MPKYEELKAFRKQNLIPEYNDSSSEKTMLHREARALAISRLEESARTEEEFANVISWWDKLDDNRERRERYHEIGRSEVPLEWHASDYILPGNANYDMKEHQKQLLYYVVVRSYSTLQYAELNGKTDRNVRGVRETAIKQIRKKYKTALETRLLHLPWTLTLDEKYFLENGVRTKDEKNSEKQ</sequence>